<name>A0A1B9E6I1_9FLAO</name>
<dbReference type="Proteomes" id="UP000093510">
    <property type="component" value="Unassembled WGS sequence"/>
</dbReference>
<proteinExistence type="predicted"/>
<sequence>MKVEPPIKPNRQHTVVVIAGIFGINFLVYVLWLQIIYAFQIRNNHNCGNVMGKANKRQR</sequence>
<keyword evidence="1" id="KW-1133">Transmembrane helix</keyword>
<evidence type="ECO:0000256" key="1">
    <source>
        <dbReference type="SAM" id="Phobius"/>
    </source>
</evidence>
<dbReference type="EMBL" id="LVEP01000014">
    <property type="protein sequence ID" value="OCB77572.1"/>
    <property type="molecule type" value="Genomic_DNA"/>
</dbReference>
<organism evidence="2 3">
    <name type="scientific">Flavobacterium crassostreae</name>
    <dbReference type="NCBI Taxonomy" id="1763534"/>
    <lineage>
        <taxon>Bacteria</taxon>
        <taxon>Pseudomonadati</taxon>
        <taxon>Bacteroidota</taxon>
        <taxon>Flavobacteriia</taxon>
        <taxon>Flavobacteriales</taxon>
        <taxon>Flavobacteriaceae</taxon>
        <taxon>Flavobacterium</taxon>
    </lineage>
</organism>
<gene>
    <name evidence="2" type="ORF">LPBF_03975</name>
</gene>
<dbReference type="AlphaFoldDB" id="A0A1B9E6I1"/>
<feature type="transmembrane region" description="Helical" evidence="1">
    <location>
        <begin position="15"/>
        <end position="39"/>
    </location>
</feature>
<accession>A0A1B9E6I1</accession>
<evidence type="ECO:0000313" key="2">
    <source>
        <dbReference type="EMBL" id="OCB77572.1"/>
    </source>
</evidence>
<reference evidence="2 3" key="1">
    <citation type="submission" date="2016-03" db="EMBL/GenBank/DDBJ databases">
        <authorList>
            <person name="Ploux O."/>
        </authorList>
    </citation>
    <scope>NUCLEOTIDE SEQUENCE [LARGE SCALE GENOMIC DNA]</scope>
    <source>
        <strain evidence="2 3">LPB0076</strain>
    </source>
</reference>
<keyword evidence="1" id="KW-0472">Membrane</keyword>
<evidence type="ECO:0000313" key="3">
    <source>
        <dbReference type="Proteomes" id="UP000093510"/>
    </source>
</evidence>
<protein>
    <submittedName>
        <fullName evidence="2">Uncharacterized protein</fullName>
    </submittedName>
</protein>
<comment type="caution">
    <text evidence="2">The sequence shown here is derived from an EMBL/GenBank/DDBJ whole genome shotgun (WGS) entry which is preliminary data.</text>
</comment>
<keyword evidence="3" id="KW-1185">Reference proteome</keyword>
<keyword evidence="1" id="KW-0812">Transmembrane</keyword>